<feature type="domain" description="PAC" evidence="8">
    <location>
        <begin position="200"/>
        <end position="254"/>
    </location>
</feature>
<dbReference type="InterPro" id="IPR004358">
    <property type="entry name" value="Sig_transdc_His_kin-like_C"/>
</dbReference>
<dbReference type="SMART" id="SM00086">
    <property type="entry name" value="PAC"/>
    <property type="match status" value="5"/>
</dbReference>
<dbReference type="CDD" id="cd00130">
    <property type="entry name" value="PAS"/>
    <property type="match status" value="5"/>
</dbReference>
<dbReference type="SMART" id="SM00388">
    <property type="entry name" value="HisKA"/>
    <property type="match status" value="1"/>
</dbReference>
<proteinExistence type="predicted"/>
<dbReference type="InterPro" id="IPR013656">
    <property type="entry name" value="PAS_4"/>
</dbReference>
<dbReference type="NCBIfam" id="TIGR00229">
    <property type="entry name" value="sensory_box"/>
    <property type="match status" value="6"/>
</dbReference>
<evidence type="ECO:0000259" key="6">
    <source>
        <dbReference type="PROSITE" id="PS50109"/>
    </source>
</evidence>
<dbReference type="Gene3D" id="3.30.450.20">
    <property type="entry name" value="PAS domain"/>
    <property type="match status" value="6"/>
</dbReference>
<evidence type="ECO:0000256" key="1">
    <source>
        <dbReference type="ARBA" id="ARBA00000085"/>
    </source>
</evidence>
<dbReference type="Pfam" id="PF02518">
    <property type="entry name" value="HATPase_c"/>
    <property type="match status" value="1"/>
</dbReference>
<dbReference type="PANTHER" id="PTHR43304:SF1">
    <property type="entry name" value="PAC DOMAIN-CONTAINING PROTEIN"/>
    <property type="match status" value="1"/>
</dbReference>
<feature type="domain" description="PAC" evidence="8">
    <location>
        <begin position="713"/>
        <end position="765"/>
    </location>
</feature>
<dbReference type="InterPro" id="IPR035965">
    <property type="entry name" value="PAS-like_dom_sf"/>
</dbReference>
<dbReference type="Gene3D" id="1.10.287.130">
    <property type="match status" value="1"/>
</dbReference>
<dbReference type="SUPFAM" id="SSF47384">
    <property type="entry name" value="Homodimeric domain of signal transducing histidine kinase"/>
    <property type="match status" value="1"/>
</dbReference>
<accession>A0ABS5VRH0</accession>
<gene>
    <name evidence="9" type="ORF">KK060_10775</name>
</gene>
<dbReference type="PANTHER" id="PTHR43304">
    <property type="entry name" value="PHYTOCHROME-LIKE PROTEIN CPH1"/>
    <property type="match status" value="1"/>
</dbReference>
<dbReference type="PROSITE" id="PS50112">
    <property type="entry name" value="PAS"/>
    <property type="match status" value="5"/>
</dbReference>
<keyword evidence="5" id="KW-0418">Kinase</keyword>
<sequence>MEVIEQQFKNAFAYAPIGMAIISVRGKVSYANKVWLRLFEYTEEEMMDKQLIELTYQEDRAKLTIHIDQLLEEDDKGIAVEKRCIKKSGEIIWIRLNLSVVKNDDGSTRELLGLAEDITAEKKSKEQLKQSEERYRSLAENSPDLITRHDRNFRYLYASPQIYQFIGAKAEDVIGKTYREVGLPEELCVFFDKHLAIAFQTKRLNILEHEMPGWNVHSYSRLVPEFDEKGEVVSILVLTSDITERKKADVELQRLAAHLQLATESAQLGTWWYNIKTKKIGWSPLLKRMWGYDTERNDLDFNHWHGVIHPADKQMALTLLQQSYENHTPYDAEYRIIRADNEELRWIRSLGKYHHNAEGELTTLTGVSLDITSQKETEEKLRKSEERFRGTFENAAVGISHVSPEGKWLLVNQRLCEITGYSEEELLQRTFQDITFKDDINEDVDLLRHLYNGSIPNYSLEKRYIHKSGSIIWVNITVAPVRDSKGKPEYFISVIEDINERKLALEKLKLSDERFRLLNKATRDAIWDWNLFTNELIWNEAVTTVLGYRTDEVDNSINWWKERIHPDDREQVIKGIYQVINEGGSSWMDEYRFRCSDGSYKSVLDRGFVLQNHEGKSIRMLGSMQDVTERKRFEANLKEQEERFRTLANSISQLSWTANGDGWIYWYNQRWYDYTGTTFEEVQGDGWKTIVHPDHLLYTTTVLKEALDRSEPFELTFPMRRRDGFYRWFLTQAYPLKNSEGKVVQWVGTSTDIHDQKTVSEKLEILVGERTKELQRSNEDLLQFAHVTSHDLKEPVRKIKIFASRLESELQNTLSDKTKLFLQKIQHSADRMGAMIEGVLAYSTVNALEQKIDQIDLNQIIRNIESDLEVVIQQKQAIIKTTPLPSIQGAGVLIYQLFYNLINNSLKFSKPNEPPFISISAANVENGFVKIIIKDNGIGFEGEYAEKIFNAFIRLNTKDKFEGTGLGLSLCRKIVQRHGGSIRASGRKNEGATFQIMLPIKQASVIL</sequence>
<dbReference type="SMART" id="SM00091">
    <property type="entry name" value="PAS"/>
    <property type="match status" value="6"/>
</dbReference>
<dbReference type="Pfam" id="PF00512">
    <property type="entry name" value="HisKA"/>
    <property type="match status" value="1"/>
</dbReference>
<dbReference type="Pfam" id="PF08448">
    <property type="entry name" value="PAS_4"/>
    <property type="match status" value="1"/>
</dbReference>
<dbReference type="InterPro" id="IPR000700">
    <property type="entry name" value="PAS-assoc_C"/>
</dbReference>
<dbReference type="InterPro" id="IPR013655">
    <property type="entry name" value="PAS_fold_3"/>
</dbReference>
<keyword evidence="3" id="KW-0597">Phosphoprotein</keyword>
<feature type="domain" description="PAC" evidence="8">
    <location>
        <begin position="458"/>
        <end position="510"/>
    </location>
</feature>
<dbReference type="PRINTS" id="PR00344">
    <property type="entry name" value="BCTRLSENSOR"/>
</dbReference>
<keyword evidence="10" id="KW-1185">Reference proteome</keyword>
<dbReference type="EC" id="2.7.13.3" evidence="2"/>
<dbReference type="EMBL" id="JAHESD010000020">
    <property type="protein sequence ID" value="MBT1703766.1"/>
    <property type="molecule type" value="Genomic_DNA"/>
</dbReference>
<dbReference type="PROSITE" id="PS50109">
    <property type="entry name" value="HIS_KIN"/>
    <property type="match status" value="1"/>
</dbReference>
<feature type="domain" description="PAS" evidence="7">
    <location>
        <begin position="384"/>
        <end position="454"/>
    </location>
</feature>
<dbReference type="PROSITE" id="PS50113">
    <property type="entry name" value="PAC"/>
    <property type="match status" value="6"/>
</dbReference>
<name>A0ABS5VRH0_9BACT</name>
<dbReference type="InterPro" id="IPR000014">
    <property type="entry name" value="PAS"/>
</dbReference>
<evidence type="ECO:0000313" key="9">
    <source>
        <dbReference type="EMBL" id="MBT1703766.1"/>
    </source>
</evidence>
<dbReference type="InterPro" id="IPR036890">
    <property type="entry name" value="HATPase_C_sf"/>
</dbReference>
<dbReference type="SUPFAM" id="SSF55785">
    <property type="entry name" value="PYP-like sensor domain (PAS domain)"/>
    <property type="match status" value="6"/>
</dbReference>
<evidence type="ECO:0000259" key="8">
    <source>
        <dbReference type="PROSITE" id="PS50113"/>
    </source>
</evidence>
<comment type="catalytic activity">
    <reaction evidence="1">
        <text>ATP + protein L-histidine = ADP + protein N-phospho-L-histidine.</text>
        <dbReference type="EC" id="2.7.13.3"/>
    </reaction>
</comment>
<dbReference type="SMART" id="SM00387">
    <property type="entry name" value="HATPase_c"/>
    <property type="match status" value="1"/>
</dbReference>
<feature type="domain" description="PAS" evidence="7">
    <location>
        <begin position="4"/>
        <end position="74"/>
    </location>
</feature>
<dbReference type="Pfam" id="PF13426">
    <property type="entry name" value="PAS_9"/>
    <property type="match status" value="1"/>
</dbReference>
<dbReference type="InterPro" id="IPR036097">
    <property type="entry name" value="HisK_dim/P_sf"/>
</dbReference>
<dbReference type="InterPro" id="IPR005467">
    <property type="entry name" value="His_kinase_dom"/>
</dbReference>
<reference evidence="9 10" key="1">
    <citation type="submission" date="2021-05" db="EMBL/GenBank/DDBJ databases">
        <title>A Polyphasic approach of four new species of the genus Ohtaekwangia: Ohtaekwangia histidinii sp. nov., Ohtaekwangia cretensis sp. nov., Ohtaekwangia indiensis sp. nov., Ohtaekwangia reichenbachii sp. nov. from diverse environment.</title>
        <authorList>
            <person name="Octaviana S."/>
        </authorList>
    </citation>
    <scope>NUCLEOTIDE SEQUENCE [LARGE SCALE GENOMIC DNA]</scope>
    <source>
        <strain evidence="9 10">PWU20</strain>
    </source>
</reference>
<keyword evidence="4" id="KW-0808">Transferase</keyword>
<feature type="domain" description="PAC" evidence="8">
    <location>
        <begin position="78"/>
        <end position="130"/>
    </location>
</feature>
<evidence type="ECO:0000256" key="5">
    <source>
        <dbReference type="ARBA" id="ARBA00022777"/>
    </source>
</evidence>
<dbReference type="InterPro" id="IPR003661">
    <property type="entry name" value="HisK_dim/P_dom"/>
</dbReference>
<evidence type="ECO:0000259" key="7">
    <source>
        <dbReference type="PROSITE" id="PS50112"/>
    </source>
</evidence>
<dbReference type="InterPro" id="IPR001610">
    <property type="entry name" value="PAC"/>
</dbReference>
<feature type="domain" description="Histidine kinase" evidence="6">
    <location>
        <begin position="787"/>
        <end position="1002"/>
    </location>
</feature>
<dbReference type="Pfam" id="PF08447">
    <property type="entry name" value="PAS_3"/>
    <property type="match status" value="4"/>
</dbReference>
<dbReference type="Gene3D" id="3.30.565.10">
    <property type="entry name" value="Histidine kinase-like ATPase, C-terminal domain"/>
    <property type="match status" value="1"/>
</dbReference>
<dbReference type="InterPro" id="IPR052162">
    <property type="entry name" value="Sensor_kinase/Photoreceptor"/>
</dbReference>
<protein>
    <recommendedName>
        <fullName evidence="2">histidine kinase</fullName>
        <ecNumber evidence="2">2.7.13.3</ecNumber>
    </recommendedName>
</protein>
<feature type="domain" description="PAC" evidence="8">
    <location>
        <begin position="587"/>
        <end position="639"/>
    </location>
</feature>
<feature type="domain" description="PAS" evidence="7">
    <location>
        <begin position="640"/>
        <end position="710"/>
    </location>
</feature>
<feature type="domain" description="PAS" evidence="7">
    <location>
        <begin position="511"/>
        <end position="583"/>
    </location>
</feature>
<evidence type="ECO:0000313" key="10">
    <source>
        <dbReference type="Proteomes" id="UP000772618"/>
    </source>
</evidence>
<comment type="caution">
    <text evidence="9">The sequence shown here is derived from an EMBL/GenBank/DDBJ whole genome shotgun (WGS) entry which is preliminary data.</text>
</comment>
<dbReference type="Proteomes" id="UP000772618">
    <property type="component" value="Unassembled WGS sequence"/>
</dbReference>
<evidence type="ECO:0000256" key="3">
    <source>
        <dbReference type="ARBA" id="ARBA00022553"/>
    </source>
</evidence>
<organism evidence="9 10">
    <name type="scientific">Chryseosolibacter indicus</name>
    <dbReference type="NCBI Taxonomy" id="2782351"/>
    <lineage>
        <taxon>Bacteria</taxon>
        <taxon>Pseudomonadati</taxon>
        <taxon>Bacteroidota</taxon>
        <taxon>Cytophagia</taxon>
        <taxon>Cytophagales</taxon>
        <taxon>Chryseotaleaceae</taxon>
        <taxon>Chryseosolibacter</taxon>
    </lineage>
</organism>
<dbReference type="RefSeq" id="WP_254153728.1">
    <property type="nucleotide sequence ID" value="NZ_JAHESD010000020.1"/>
</dbReference>
<dbReference type="CDD" id="cd00082">
    <property type="entry name" value="HisKA"/>
    <property type="match status" value="1"/>
</dbReference>
<dbReference type="SUPFAM" id="SSF55874">
    <property type="entry name" value="ATPase domain of HSP90 chaperone/DNA topoisomerase II/histidine kinase"/>
    <property type="match status" value="1"/>
</dbReference>
<dbReference type="Gene3D" id="2.10.70.100">
    <property type="match status" value="1"/>
</dbReference>
<feature type="domain" description="PAC" evidence="8">
    <location>
        <begin position="330"/>
        <end position="383"/>
    </location>
</feature>
<evidence type="ECO:0000256" key="4">
    <source>
        <dbReference type="ARBA" id="ARBA00022679"/>
    </source>
</evidence>
<feature type="domain" description="PAS" evidence="7">
    <location>
        <begin position="131"/>
        <end position="186"/>
    </location>
</feature>
<evidence type="ECO:0000256" key="2">
    <source>
        <dbReference type="ARBA" id="ARBA00012438"/>
    </source>
</evidence>
<dbReference type="InterPro" id="IPR003594">
    <property type="entry name" value="HATPase_dom"/>
</dbReference>